<evidence type="ECO:0000313" key="1">
    <source>
        <dbReference type="EMBL" id="KAI0305135.1"/>
    </source>
</evidence>
<dbReference type="InterPro" id="IPR024645">
    <property type="entry name" value="Mitochondr_Som1"/>
</dbReference>
<name>A0AAD4M7Q8_9AGAM</name>
<keyword evidence="2" id="KW-1185">Reference proteome</keyword>
<organism evidence="1 2">
    <name type="scientific">Multifurca ochricompacta</name>
    <dbReference type="NCBI Taxonomy" id="376703"/>
    <lineage>
        <taxon>Eukaryota</taxon>
        <taxon>Fungi</taxon>
        <taxon>Dikarya</taxon>
        <taxon>Basidiomycota</taxon>
        <taxon>Agaricomycotina</taxon>
        <taxon>Agaricomycetes</taxon>
        <taxon>Russulales</taxon>
        <taxon>Russulaceae</taxon>
        <taxon>Multifurca</taxon>
    </lineage>
</organism>
<comment type="caution">
    <text evidence="1">The sequence shown here is derived from an EMBL/GenBank/DDBJ whole genome shotgun (WGS) entry which is preliminary data.</text>
</comment>
<accession>A0AAD4M7Q8</accession>
<proteinExistence type="predicted"/>
<dbReference type="Proteomes" id="UP001203297">
    <property type="component" value="Unassembled WGS sequence"/>
</dbReference>
<evidence type="ECO:0000313" key="2">
    <source>
        <dbReference type="Proteomes" id="UP001203297"/>
    </source>
</evidence>
<reference evidence="1" key="1">
    <citation type="journal article" date="2022" name="New Phytol.">
        <title>Evolutionary transition to the ectomycorrhizal habit in the genomes of a hyperdiverse lineage of mushroom-forming fungi.</title>
        <authorList>
            <person name="Looney B."/>
            <person name="Miyauchi S."/>
            <person name="Morin E."/>
            <person name="Drula E."/>
            <person name="Courty P.E."/>
            <person name="Kohler A."/>
            <person name="Kuo A."/>
            <person name="LaButti K."/>
            <person name="Pangilinan J."/>
            <person name="Lipzen A."/>
            <person name="Riley R."/>
            <person name="Andreopoulos W."/>
            <person name="He G."/>
            <person name="Johnson J."/>
            <person name="Nolan M."/>
            <person name="Tritt A."/>
            <person name="Barry K.W."/>
            <person name="Grigoriev I.V."/>
            <person name="Nagy L.G."/>
            <person name="Hibbett D."/>
            <person name="Henrissat B."/>
            <person name="Matheny P.B."/>
            <person name="Labbe J."/>
            <person name="Martin F.M."/>
        </authorList>
    </citation>
    <scope>NUCLEOTIDE SEQUENCE</scope>
    <source>
        <strain evidence="1">BPL690</strain>
    </source>
</reference>
<dbReference type="EMBL" id="WTXG01000006">
    <property type="protein sequence ID" value="KAI0305135.1"/>
    <property type="molecule type" value="Genomic_DNA"/>
</dbReference>
<gene>
    <name evidence="1" type="ORF">B0F90DRAFT_1625110</name>
</gene>
<protein>
    <submittedName>
        <fullName evidence="1">Uncharacterized protein</fullName>
    </submittedName>
</protein>
<dbReference type="AlphaFoldDB" id="A0AAD4M7Q8"/>
<dbReference type="GO" id="GO:0042720">
    <property type="term" value="C:mitochondrial inner membrane peptidase complex"/>
    <property type="evidence" value="ECO:0007669"/>
    <property type="project" value="InterPro"/>
</dbReference>
<sequence length="92" mass="10370">MSPSTESSQGCRIAEILQFYCEVQSSGYGSQQFHCFPIPRIFRLCQGESAIEITRVVKIDTSTGEVNIPHDVVQQLPKAKQWKDIIRGRGRS</sequence>
<dbReference type="Pfam" id="PF11093">
    <property type="entry name" value="Mitochondr_Som1"/>
    <property type="match status" value="1"/>
</dbReference>